<accession>A0A5C1HXL2</accession>
<gene>
    <name evidence="1" type="ORF">DEO27_011600</name>
</gene>
<proteinExistence type="predicted"/>
<reference evidence="1" key="1">
    <citation type="submission" date="2019-08" db="EMBL/GenBank/DDBJ databases">
        <title>Comparative genome analysis confer to the adaptation heavy metal polluted environment.</title>
        <authorList>
            <person name="Li Y."/>
        </authorList>
    </citation>
    <scope>NUCLEOTIDE SEQUENCE [LARGE SCALE GENOMIC DNA]</scope>
    <source>
        <strain evidence="1">P1</strain>
    </source>
</reference>
<organism evidence="1 2">
    <name type="scientific">Mucilaginibacter rubeus</name>
    <dbReference type="NCBI Taxonomy" id="2027860"/>
    <lineage>
        <taxon>Bacteria</taxon>
        <taxon>Pseudomonadati</taxon>
        <taxon>Bacteroidota</taxon>
        <taxon>Sphingobacteriia</taxon>
        <taxon>Sphingobacteriales</taxon>
        <taxon>Sphingobacteriaceae</taxon>
        <taxon>Mucilaginibacter</taxon>
    </lineage>
</organism>
<dbReference type="RefSeq" id="WP_112566121.1">
    <property type="nucleotide sequence ID" value="NZ_CP043450.1"/>
</dbReference>
<dbReference type="AlphaFoldDB" id="A0A5C1HXL2"/>
<protein>
    <submittedName>
        <fullName evidence="1">Uncharacterized protein</fullName>
    </submittedName>
</protein>
<evidence type="ECO:0000313" key="1">
    <source>
        <dbReference type="EMBL" id="QEM10637.1"/>
    </source>
</evidence>
<evidence type="ECO:0000313" key="2">
    <source>
        <dbReference type="Proteomes" id="UP000251402"/>
    </source>
</evidence>
<dbReference type="KEGG" id="mrub:DEO27_011600"/>
<dbReference type="Proteomes" id="UP000251402">
    <property type="component" value="Chromosome"/>
</dbReference>
<dbReference type="EMBL" id="CP043450">
    <property type="protein sequence ID" value="QEM10637.1"/>
    <property type="molecule type" value="Genomic_DNA"/>
</dbReference>
<sequence length="67" mass="7246">MNLSVTVAEKSPGIIVVAIEVIEQVITTLQLHLALEQIRLSKAAASLGLFKYDLVNNQLEWISVAAA</sequence>
<name>A0A5C1HXL2_9SPHI</name>
<keyword evidence="2" id="KW-1185">Reference proteome</keyword>